<dbReference type="EMBL" id="JAQQWM010000007">
    <property type="protein sequence ID" value="KAK8057931.1"/>
    <property type="molecule type" value="Genomic_DNA"/>
</dbReference>
<feature type="transmembrane region" description="Helical" evidence="2">
    <location>
        <begin position="233"/>
        <end position="256"/>
    </location>
</feature>
<proteinExistence type="predicted"/>
<feature type="transmembrane region" description="Helical" evidence="2">
    <location>
        <begin position="376"/>
        <end position="395"/>
    </location>
</feature>
<dbReference type="Proteomes" id="UP001446871">
    <property type="component" value="Unassembled WGS sequence"/>
</dbReference>
<feature type="transmembrane region" description="Helical" evidence="2">
    <location>
        <begin position="195"/>
        <end position="221"/>
    </location>
</feature>
<feature type="region of interest" description="Disordered" evidence="1">
    <location>
        <begin position="268"/>
        <end position="301"/>
    </location>
</feature>
<organism evidence="3 4">
    <name type="scientific">Apiospora saccharicola</name>
    <dbReference type="NCBI Taxonomy" id="335842"/>
    <lineage>
        <taxon>Eukaryota</taxon>
        <taxon>Fungi</taxon>
        <taxon>Dikarya</taxon>
        <taxon>Ascomycota</taxon>
        <taxon>Pezizomycotina</taxon>
        <taxon>Sordariomycetes</taxon>
        <taxon>Xylariomycetidae</taxon>
        <taxon>Amphisphaeriales</taxon>
        <taxon>Apiosporaceae</taxon>
        <taxon>Apiospora</taxon>
    </lineage>
</organism>
<evidence type="ECO:0008006" key="5">
    <source>
        <dbReference type="Google" id="ProtNLM"/>
    </source>
</evidence>
<feature type="compositionally biased region" description="Basic and acidic residues" evidence="1">
    <location>
        <begin position="268"/>
        <end position="298"/>
    </location>
</feature>
<sequence>MGESWWDDFSNNLATDLAPLLTLLGESPTKQYLSECITSWDIVVFAVAPKGVITAVVSAIRICGTPSLRAFVGRAQEGAGVAEAELCSSTSREVCEVYSNGGISRVFGRPKLLEIVHDPEAPIKDFFPIGQNRGEAGIYSFQDYIKTEKGRSEWTMTQGNPADPGDDELDPVLTSAWATNPNLSLNIGIKPLHRLWFIAAAALGIVLQSSVLVWATLARYYYQWLRDSREDDYAVLLTIFGTISLCFGIGMCAHLIESTTKECTYKKELPKESEPGSKQDLEQGPEHQPVQEKAHPADPKQQTRMYWVQPGNQRIGDQVFDSFAYCDNKSPLQRYMTSWKDTDRKNPGIIGIRTAVALTAIGFICQFIGLRACHSTVAVVQLGVTLIMSIVRAALRTQRLRKEDNLWADDLDLVQGHELECLAMMIGRPTKAQRHYRCNAENANVDNGFKMRTEQKIYDFVNLG</sequence>
<keyword evidence="2" id="KW-1133">Transmembrane helix</keyword>
<evidence type="ECO:0000313" key="4">
    <source>
        <dbReference type="Proteomes" id="UP001446871"/>
    </source>
</evidence>
<name>A0ABR1UGA2_9PEZI</name>
<keyword evidence="2" id="KW-0472">Membrane</keyword>
<feature type="transmembrane region" description="Helical" evidence="2">
    <location>
        <begin position="350"/>
        <end position="370"/>
    </location>
</feature>
<evidence type="ECO:0000256" key="1">
    <source>
        <dbReference type="SAM" id="MobiDB-lite"/>
    </source>
</evidence>
<keyword evidence="4" id="KW-1185">Reference proteome</keyword>
<gene>
    <name evidence="3" type="ORF">PG996_011868</name>
</gene>
<evidence type="ECO:0000313" key="3">
    <source>
        <dbReference type="EMBL" id="KAK8057931.1"/>
    </source>
</evidence>
<accession>A0ABR1UGA2</accession>
<comment type="caution">
    <text evidence="3">The sequence shown here is derived from an EMBL/GenBank/DDBJ whole genome shotgun (WGS) entry which is preliminary data.</text>
</comment>
<protein>
    <recommendedName>
        <fullName evidence="5">SMODS and SLOG-associating 2TM effector domain-containing protein</fullName>
    </recommendedName>
</protein>
<reference evidence="3 4" key="1">
    <citation type="submission" date="2023-01" db="EMBL/GenBank/DDBJ databases">
        <title>Analysis of 21 Apiospora genomes using comparative genomics revels a genus with tremendous synthesis potential of carbohydrate active enzymes and secondary metabolites.</title>
        <authorList>
            <person name="Sorensen T."/>
        </authorList>
    </citation>
    <scope>NUCLEOTIDE SEQUENCE [LARGE SCALE GENOMIC DNA]</scope>
    <source>
        <strain evidence="3 4">CBS 83171</strain>
    </source>
</reference>
<keyword evidence="2" id="KW-0812">Transmembrane</keyword>
<evidence type="ECO:0000256" key="2">
    <source>
        <dbReference type="SAM" id="Phobius"/>
    </source>
</evidence>